<feature type="transmembrane region" description="Helical" evidence="22">
    <location>
        <begin position="285"/>
        <end position="307"/>
    </location>
</feature>
<keyword evidence="8" id="KW-0479">Metal-binding</keyword>
<keyword evidence="16" id="KW-0408">Iron</keyword>
<dbReference type="PANTHER" id="PTHR14049:SF9">
    <property type="entry name" value="PROCOLLAGEN-PROLINE 3-DIOXYGENASE"/>
    <property type="match status" value="1"/>
</dbReference>
<keyword evidence="14 22" id="KW-1133">Transmembrane helix</keyword>
<evidence type="ECO:0000259" key="24">
    <source>
        <dbReference type="PROSITE" id="PS51471"/>
    </source>
</evidence>
<keyword evidence="13" id="KW-0223">Dioxygenase</keyword>
<evidence type="ECO:0000313" key="25">
    <source>
        <dbReference type="EMBL" id="KAG5327236.1"/>
    </source>
</evidence>
<evidence type="ECO:0000256" key="8">
    <source>
        <dbReference type="ARBA" id="ARBA00022723"/>
    </source>
</evidence>
<keyword evidence="18" id="KW-0675">Receptor</keyword>
<evidence type="ECO:0000313" key="26">
    <source>
        <dbReference type="Proteomes" id="UP000668214"/>
    </source>
</evidence>
<feature type="non-terminal residue" evidence="25">
    <location>
        <position position="1"/>
    </location>
</feature>
<dbReference type="SMART" id="SM00702">
    <property type="entry name" value="P4Hc"/>
    <property type="match status" value="1"/>
</dbReference>
<evidence type="ECO:0000256" key="1">
    <source>
        <dbReference type="ARBA" id="ARBA00001961"/>
    </source>
</evidence>
<feature type="transmembrane region" description="Helical" evidence="22">
    <location>
        <begin position="395"/>
        <end position="413"/>
    </location>
</feature>
<keyword evidence="17" id="KW-0297">G-protein coupled receptor</keyword>
<dbReference type="GO" id="GO:0031418">
    <property type="term" value="F:L-ascorbic acid binding"/>
    <property type="evidence" value="ECO:0007669"/>
    <property type="project" value="InterPro"/>
</dbReference>
<dbReference type="Proteomes" id="UP000668214">
    <property type="component" value="Unassembled WGS sequence"/>
</dbReference>
<evidence type="ECO:0000256" key="2">
    <source>
        <dbReference type="ARBA" id="ARBA00001962"/>
    </source>
</evidence>
<keyword evidence="11" id="KW-0802">TPR repeat</keyword>
<dbReference type="EMBL" id="JAANIA010000101">
    <property type="protein sequence ID" value="KAG5327236.1"/>
    <property type="molecule type" value="Genomic_DNA"/>
</dbReference>
<keyword evidence="9 23" id="KW-0732">Signal</keyword>
<feature type="transmembrane region" description="Helical" evidence="22">
    <location>
        <begin position="319"/>
        <end position="340"/>
    </location>
</feature>
<feature type="signal peptide" evidence="23">
    <location>
        <begin position="1"/>
        <end position="21"/>
    </location>
</feature>
<dbReference type="Pfam" id="PF06652">
    <property type="entry name" value="Methuselah_N"/>
    <property type="match status" value="1"/>
</dbReference>
<reference evidence="25" key="1">
    <citation type="submission" date="2020-02" db="EMBL/GenBank/DDBJ databases">
        <title>Relaxed selection underlies rapid genomic changes in the transitions from sociality to social parasitism in ants.</title>
        <authorList>
            <person name="Bi X."/>
        </authorList>
    </citation>
    <scope>NUCLEOTIDE SEQUENCE</scope>
    <source>
        <strain evidence="25">BGI-DK2014c</strain>
        <tissue evidence="25">Whole body</tissue>
    </source>
</reference>
<dbReference type="PROSITE" id="PS51471">
    <property type="entry name" value="FE2OG_OXY"/>
    <property type="match status" value="1"/>
</dbReference>
<evidence type="ECO:0000256" key="19">
    <source>
        <dbReference type="ARBA" id="ARBA00023180"/>
    </source>
</evidence>
<evidence type="ECO:0000256" key="13">
    <source>
        <dbReference type="ARBA" id="ARBA00022964"/>
    </source>
</evidence>
<protein>
    <recommendedName>
        <fullName evidence="6">procollagen-proline 3-dioxygenase</fullName>
        <ecNumber evidence="6">1.14.11.7</ecNumber>
    </recommendedName>
</protein>
<sequence>MCPPSIVLCLAFLLVASSSEPQDDFTNGNEQSDNSTMQSDPFVNSTKYQNKEVELTRCNLHKNSIKNNDEMQYKSCINSTKNNCRNNSVQYVNESREYIIKNLEDDNQTSMESYTNSTEINNFTLQKIKENFIKTEDKNNSTLYKLNPNRIIKTTFVEYRACNDSITCIQFCCPFGTILTIKGRCISRGEDNYVLPNMYALSNKHGNNSEDEMVNELFLTVRDPCVAKGYDREFLFPNTYLFLTNGSLYNNHDGEHISPKSYCFAIMFRDTYDVFVCDNRTTFPVFVSMCLLLSLPFLLLTFIIYSILPEFQNIHGYTLRAHVGSLFITYAIMCFAQVFGLGEVKYCVVLAYIFNFFFLSSFFWLNVICFDIWWKFRDLRPFRPYRTKIKHKKKLIITIILNVICAIMDNIPLSENLIRPEICEKRFWFGVDNDEKRRETIGLVRALRAVQSIGRSRERMRFVLLVILLRACACHARNDEIEINEIDNDESVAREVQRVRNITLAEIFENAVQAYLEEDWDGCVAGFNDALHGYKAYKRLVIICRRKCKAEATGSSPIFMEDIEDLHFYERKVRETLCLMKCNQDYREIAGEGALKRLPHVTEKKFVDLAIYEYLHICYFQKKRYQDAANAAFTFLSLHPNHEMTKKNLKHYLNFPNVTVEKIVNLEAAPFVQRYIRGVKAYEDEYYAEAVTEFENSLELYIESEEECRIYCEGPFNQGWYPEFTSSVANHFTFCLKCKRGCSLALNNVNGDFQSDLLRSHYNYLQFAYYKLGNLKAACAAVASYLLFLPADEAMLHNKDYYSSQPKVKEQYFTPREEALSYVKRQEYELLLMNYIAVEFAAIDVRFNKYKKINMKKADKEKLGKDFSSKPILHPPPGHSPSIRTRFVGNLSSFRDKEETEIREERVMEQLKVTNNARLIAEESELGGRNRYMADGFLNSTDCNLLMQLAQIAVEGDGYEENKSPHSSYEGFEGVTIGRIALMVYFGLTKPELLKLFLQHTEEARNHVERYFNLDQPLHFTYTHLVCRTALLDSPANRTDLSHEIHADNCVIKDDGSCLREDPAYTWRDYSAILYLNDDFDGGEFFFVEDWKRRRVQGIVRPRCGRMVAFSAGGENLHGVQGVRSGKRCAVALWFTQDEKYLEYERVVANTVLQRVHTLGTVQREDTQIPLK</sequence>
<dbReference type="AlphaFoldDB" id="A0A836F6E8"/>
<dbReference type="SUPFAM" id="SSF63877">
    <property type="entry name" value="Methuselah ectodomain"/>
    <property type="match status" value="1"/>
</dbReference>
<dbReference type="InterPro" id="IPR005123">
    <property type="entry name" value="Oxoglu/Fe-dep_dioxygenase_dom"/>
</dbReference>
<dbReference type="InterPro" id="IPR006620">
    <property type="entry name" value="Pro_4_hyd_alph"/>
</dbReference>
<keyword evidence="10" id="KW-0677">Repeat</keyword>
<evidence type="ECO:0000256" key="11">
    <source>
        <dbReference type="ARBA" id="ARBA00022803"/>
    </source>
</evidence>
<dbReference type="GO" id="GO:0019797">
    <property type="term" value="F:procollagen-proline 3-dioxygenase activity"/>
    <property type="evidence" value="ECO:0007669"/>
    <property type="project" value="UniProtKB-EC"/>
</dbReference>
<dbReference type="GO" id="GO:0032963">
    <property type="term" value="P:collagen metabolic process"/>
    <property type="evidence" value="ECO:0007669"/>
    <property type="project" value="InterPro"/>
</dbReference>
<evidence type="ECO:0000256" key="5">
    <source>
        <dbReference type="ARBA" id="ARBA00008979"/>
    </source>
</evidence>
<feature type="transmembrane region" description="Helical" evidence="22">
    <location>
        <begin position="352"/>
        <end position="374"/>
    </location>
</feature>
<keyword evidence="12" id="KW-0256">Endoplasmic reticulum</keyword>
<keyword evidence="15" id="KW-0560">Oxidoreductase</keyword>
<comment type="similarity">
    <text evidence="5">Belongs to the G-protein coupled receptor 2 family. Mth subfamily.</text>
</comment>
<dbReference type="GO" id="GO:0012505">
    <property type="term" value="C:endomembrane system"/>
    <property type="evidence" value="ECO:0007669"/>
    <property type="project" value="UniProtKB-SubCell"/>
</dbReference>
<evidence type="ECO:0000256" key="16">
    <source>
        <dbReference type="ARBA" id="ARBA00023004"/>
    </source>
</evidence>
<keyword evidence="20" id="KW-0807">Transducer</keyword>
<dbReference type="InterPro" id="IPR039575">
    <property type="entry name" value="P3H"/>
</dbReference>
<gene>
    <name evidence="25" type="primary">P3h1</name>
    <name evidence="25" type="ORF">G6Z78_0007541</name>
</gene>
<dbReference type="Gene3D" id="1.20.1070.10">
    <property type="entry name" value="Rhodopsin 7-helix transmembrane proteins"/>
    <property type="match status" value="1"/>
</dbReference>
<dbReference type="InterPro" id="IPR010596">
    <property type="entry name" value="Methuselah_N_dom"/>
</dbReference>
<dbReference type="EC" id="1.14.11.7" evidence="6"/>
<proteinExistence type="inferred from homology"/>
<dbReference type="PANTHER" id="PTHR14049">
    <property type="entry name" value="LEPRECAN 1"/>
    <property type="match status" value="1"/>
</dbReference>
<feature type="domain" description="Fe2OG dioxygenase" evidence="24">
    <location>
        <begin position="1023"/>
        <end position="1137"/>
    </location>
</feature>
<evidence type="ECO:0000256" key="3">
    <source>
        <dbReference type="ARBA" id="ARBA00004127"/>
    </source>
</evidence>
<evidence type="ECO:0000256" key="7">
    <source>
        <dbReference type="ARBA" id="ARBA00022692"/>
    </source>
</evidence>
<name>A0A836F6E8_9HYME</name>
<dbReference type="GO" id="GO:0005506">
    <property type="term" value="F:iron ion binding"/>
    <property type="evidence" value="ECO:0007669"/>
    <property type="project" value="InterPro"/>
</dbReference>
<dbReference type="InterPro" id="IPR036272">
    <property type="entry name" value="Methuselah_N_sf"/>
</dbReference>
<keyword evidence="19" id="KW-0325">Glycoprotein</keyword>
<evidence type="ECO:0000256" key="10">
    <source>
        <dbReference type="ARBA" id="ARBA00022737"/>
    </source>
</evidence>
<evidence type="ECO:0000256" key="17">
    <source>
        <dbReference type="ARBA" id="ARBA00023040"/>
    </source>
</evidence>
<dbReference type="InterPro" id="IPR044862">
    <property type="entry name" value="Pro_4_hyd_alph_FE2OG_OXY"/>
</dbReference>
<evidence type="ECO:0000256" key="14">
    <source>
        <dbReference type="ARBA" id="ARBA00022989"/>
    </source>
</evidence>
<dbReference type="Gene3D" id="1.25.40.10">
    <property type="entry name" value="Tetratricopeptide repeat domain"/>
    <property type="match status" value="2"/>
</dbReference>
<evidence type="ECO:0000256" key="22">
    <source>
        <dbReference type="SAM" id="Phobius"/>
    </source>
</evidence>
<comment type="cofactor">
    <cofactor evidence="1">
        <name>L-ascorbate</name>
        <dbReference type="ChEBI" id="CHEBI:38290"/>
    </cofactor>
</comment>
<feature type="region of interest" description="Disordered" evidence="21">
    <location>
        <begin position="21"/>
        <end position="42"/>
    </location>
</feature>
<evidence type="ECO:0000256" key="23">
    <source>
        <dbReference type="SAM" id="SignalP"/>
    </source>
</evidence>
<keyword evidence="22" id="KW-0472">Membrane</keyword>
<comment type="similarity">
    <text evidence="4">Belongs to the leprecan family.</text>
</comment>
<dbReference type="InterPro" id="IPR023311">
    <property type="entry name" value="Methusela_ecto_dom_2"/>
</dbReference>
<dbReference type="Gene3D" id="2.60.120.620">
    <property type="entry name" value="q2cbj1_9rhob like domain"/>
    <property type="match status" value="1"/>
</dbReference>
<evidence type="ECO:0000256" key="12">
    <source>
        <dbReference type="ARBA" id="ARBA00022824"/>
    </source>
</evidence>
<feature type="non-terminal residue" evidence="25">
    <location>
        <position position="1172"/>
    </location>
</feature>
<dbReference type="Pfam" id="PF13640">
    <property type="entry name" value="2OG-FeII_Oxy_3"/>
    <property type="match status" value="1"/>
</dbReference>
<comment type="caution">
    <text evidence="25">The sequence shown here is derived from an EMBL/GenBank/DDBJ whole genome shotgun (WGS) entry which is preliminary data.</text>
</comment>
<evidence type="ECO:0000256" key="15">
    <source>
        <dbReference type="ARBA" id="ARBA00023002"/>
    </source>
</evidence>
<dbReference type="FunFam" id="2.60.120.620:FF:000003">
    <property type="entry name" value="Prolyl 3-hydroxylase 2"/>
    <property type="match status" value="1"/>
</dbReference>
<dbReference type="Gene3D" id="2.170.180.11">
    <property type="entry name" value="Methuselah ectodomain, domain 2"/>
    <property type="match status" value="1"/>
</dbReference>
<evidence type="ECO:0000256" key="6">
    <source>
        <dbReference type="ARBA" id="ARBA00012262"/>
    </source>
</evidence>
<evidence type="ECO:0000256" key="4">
    <source>
        <dbReference type="ARBA" id="ARBA00006487"/>
    </source>
</evidence>
<keyword evidence="26" id="KW-1185">Reference proteome</keyword>
<organism evidence="25 26">
    <name type="scientific">Pseudoatta argentina</name>
    <dbReference type="NCBI Taxonomy" id="621737"/>
    <lineage>
        <taxon>Eukaryota</taxon>
        <taxon>Metazoa</taxon>
        <taxon>Ecdysozoa</taxon>
        <taxon>Arthropoda</taxon>
        <taxon>Hexapoda</taxon>
        <taxon>Insecta</taxon>
        <taxon>Pterygota</taxon>
        <taxon>Neoptera</taxon>
        <taxon>Endopterygota</taxon>
        <taxon>Hymenoptera</taxon>
        <taxon>Apocrita</taxon>
        <taxon>Aculeata</taxon>
        <taxon>Formicoidea</taxon>
        <taxon>Formicidae</taxon>
        <taxon>Myrmicinae</taxon>
        <taxon>Pseudoatta</taxon>
    </lineage>
</organism>
<evidence type="ECO:0000256" key="9">
    <source>
        <dbReference type="ARBA" id="ARBA00022729"/>
    </source>
</evidence>
<dbReference type="InterPro" id="IPR011990">
    <property type="entry name" value="TPR-like_helical_dom_sf"/>
</dbReference>
<accession>A0A836F6E8</accession>
<comment type="subcellular location">
    <subcellularLocation>
        <location evidence="3">Endomembrane system</location>
        <topology evidence="3">Multi-pass membrane protein</topology>
    </subcellularLocation>
</comment>
<comment type="cofactor">
    <cofactor evidence="2">
        <name>Fe cation</name>
        <dbReference type="ChEBI" id="CHEBI:24875"/>
    </cofactor>
</comment>
<dbReference type="GO" id="GO:0004930">
    <property type="term" value="F:G protein-coupled receptor activity"/>
    <property type="evidence" value="ECO:0007669"/>
    <property type="project" value="UniProtKB-KW"/>
</dbReference>
<evidence type="ECO:0000256" key="20">
    <source>
        <dbReference type="ARBA" id="ARBA00023224"/>
    </source>
</evidence>
<dbReference type="Pfam" id="PF23557">
    <property type="entry name" value="TPR_leprecan"/>
    <property type="match status" value="1"/>
</dbReference>
<evidence type="ECO:0000256" key="21">
    <source>
        <dbReference type="SAM" id="MobiDB-lite"/>
    </source>
</evidence>
<feature type="chain" id="PRO_5032997204" description="procollagen-proline 3-dioxygenase" evidence="23">
    <location>
        <begin position="22"/>
        <end position="1172"/>
    </location>
</feature>
<dbReference type="InterPro" id="IPR056585">
    <property type="entry name" value="Leprecan_dom"/>
</dbReference>
<evidence type="ECO:0000256" key="18">
    <source>
        <dbReference type="ARBA" id="ARBA00023170"/>
    </source>
</evidence>
<keyword evidence="7 22" id="KW-0812">Transmembrane</keyword>